<dbReference type="GO" id="GO:0003723">
    <property type="term" value="F:RNA binding"/>
    <property type="evidence" value="ECO:0007669"/>
    <property type="project" value="UniProtKB-UniRule"/>
</dbReference>
<dbReference type="SMART" id="SM00487">
    <property type="entry name" value="DEXDc"/>
    <property type="match status" value="1"/>
</dbReference>
<dbReference type="SMART" id="SM00490">
    <property type="entry name" value="HELICc"/>
    <property type="match status" value="1"/>
</dbReference>
<dbReference type="EC" id="3.6.4.13" evidence="7"/>
<reference evidence="13" key="1">
    <citation type="submission" date="2016-11" db="UniProtKB">
        <authorList>
            <consortium name="WormBaseParasite"/>
        </authorList>
    </citation>
    <scope>IDENTIFICATION</scope>
</reference>
<dbReference type="PROSITE" id="PS51194">
    <property type="entry name" value="HELICASE_CTER"/>
    <property type="match status" value="1"/>
</dbReference>
<dbReference type="InterPro" id="IPR027417">
    <property type="entry name" value="P-loop_NTPase"/>
</dbReference>
<feature type="transmembrane region" description="Helical" evidence="8">
    <location>
        <begin position="209"/>
        <end position="228"/>
    </location>
</feature>
<comment type="catalytic activity">
    <reaction evidence="7">
        <text>ATP + H2O = ADP + phosphate + H(+)</text>
        <dbReference type="Rhea" id="RHEA:13065"/>
        <dbReference type="ChEBI" id="CHEBI:15377"/>
        <dbReference type="ChEBI" id="CHEBI:15378"/>
        <dbReference type="ChEBI" id="CHEBI:30616"/>
        <dbReference type="ChEBI" id="CHEBI:43474"/>
        <dbReference type="ChEBI" id="CHEBI:456216"/>
        <dbReference type="EC" id="3.6.4.13"/>
    </reaction>
</comment>
<dbReference type="GO" id="GO:0005524">
    <property type="term" value="F:ATP binding"/>
    <property type="evidence" value="ECO:0007669"/>
    <property type="project" value="UniProtKB-UniRule"/>
</dbReference>
<dbReference type="PANTHER" id="PTHR24031">
    <property type="entry name" value="RNA HELICASE"/>
    <property type="match status" value="1"/>
</dbReference>
<dbReference type="WBParaSite" id="Hba_06712">
    <property type="protein sequence ID" value="Hba_06712"/>
    <property type="gene ID" value="Hba_06712"/>
</dbReference>
<evidence type="ECO:0000256" key="8">
    <source>
        <dbReference type="SAM" id="Phobius"/>
    </source>
</evidence>
<keyword evidence="1 7" id="KW-0547">Nucleotide-binding</keyword>
<evidence type="ECO:0000259" key="11">
    <source>
        <dbReference type="PROSITE" id="PS51195"/>
    </source>
</evidence>
<comment type="function">
    <text evidence="7">RNA helicase.</text>
</comment>
<dbReference type="Proteomes" id="UP000095283">
    <property type="component" value="Unplaced"/>
</dbReference>
<sequence length="530" mass="60592">MVQVEQSPIGSYKKRIAEKIAHLRRINRIYTWGDNIPEPLIDFEELDLPSPLLESLNEFGIKEPTPIQMQALPLMRQRRDVLASAPTGSGKTLAFALPVILDVLRQKDRTKNKNCTTLLAIVLEPTRELAAQTYHQFLKFGQNLPITSAYFDKEEIPNADILVSTPNRLTHHLKDFNLKALRWLIVDESDRLFEVIEGQERCFRNQVSFFISLLLMCNILLLICYIALKHGKIIALRTLLLTEFDPPALIFVQSKERARELMTAISSFSHPVPVDYISSEKSQVERDSAIESFRAGRIWVLICTELMGRGLDFKNVNLVINFDLPTSVISYIHRVGRAITYFTESDMKYLRPIATVISQAGFEVPEYVLTLKPVNRQDRASNALFIDEKMFTVDPACNSQNNGQIRSDKKKFIEDSGSVGLKTLPIRELDISTRLLSRTCYNNLDSFKQVPLIRMPLKGPINPLRDYYVPAAQPQLKLSNLLIQASPAHQEYWIRDKSKARLKCIKGTCPIRIHENDINAILDEEEVTYH</sequence>
<keyword evidence="4 7" id="KW-0067">ATP-binding</keyword>
<dbReference type="Gene3D" id="3.40.50.300">
    <property type="entry name" value="P-loop containing nucleotide triphosphate hydrolases"/>
    <property type="match status" value="2"/>
</dbReference>
<keyword evidence="8" id="KW-1133">Transmembrane helix</keyword>
<accession>A0A1I7WNQ2</accession>
<dbReference type="AlphaFoldDB" id="A0A1I7WNQ2"/>
<protein>
    <recommendedName>
        <fullName evidence="7">ATP-dependent RNA helicase</fullName>
        <ecNumber evidence="7">3.6.4.13</ecNumber>
    </recommendedName>
</protein>
<dbReference type="Pfam" id="PF00271">
    <property type="entry name" value="Helicase_C"/>
    <property type="match status" value="1"/>
</dbReference>
<dbReference type="PROSITE" id="PS51192">
    <property type="entry name" value="HELICASE_ATP_BIND_1"/>
    <property type="match status" value="1"/>
</dbReference>
<name>A0A1I7WNQ2_HETBA</name>
<evidence type="ECO:0000256" key="4">
    <source>
        <dbReference type="ARBA" id="ARBA00022840"/>
    </source>
</evidence>
<keyword evidence="8" id="KW-0472">Membrane</keyword>
<dbReference type="SUPFAM" id="SSF52540">
    <property type="entry name" value="P-loop containing nucleoside triphosphate hydrolases"/>
    <property type="match status" value="2"/>
</dbReference>
<dbReference type="GO" id="GO:0016787">
    <property type="term" value="F:hydrolase activity"/>
    <property type="evidence" value="ECO:0007669"/>
    <property type="project" value="UniProtKB-KW"/>
</dbReference>
<evidence type="ECO:0000313" key="12">
    <source>
        <dbReference type="Proteomes" id="UP000095283"/>
    </source>
</evidence>
<feature type="domain" description="Helicase C-terminal" evidence="10">
    <location>
        <begin position="235"/>
        <end position="375"/>
    </location>
</feature>
<evidence type="ECO:0000256" key="2">
    <source>
        <dbReference type="ARBA" id="ARBA00022801"/>
    </source>
</evidence>
<organism evidence="12 13">
    <name type="scientific">Heterorhabditis bacteriophora</name>
    <name type="common">Entomopathogenic nematode worm</name>
    <dbReference type="NCBI Taxonomy" id="37862"/>
    <lineage>
        <taxon>Eukaryota</taxon>
        <taxon>Metazoa</taxon>
        <taxon>Ecdysozoa</taxon>
        <taxon>Nematoda</taxon>
        <taxon>Chromadorea</taxon>
        <taxon>Rhabditida</taxon>
        <taxon>Rhabditina</taxon>
        <taxon>Rhabditomorpha</taxon>
        <taxon>Strongyloidea</taxon>
        <taxon>Heterorhabditidae</taxon>
        <taxon>Heterorhabditis</taxon>
    </lineage>
</organism>
<feature type="domain" description="Helicase ATP-binding" evidence="9">
    <location>
        <begin position="72"/>
        <end position="242"/>
    </location>
</feature>
<feature type="domain" description="DEAD-box RNA helicase Q" evidence="11">
    <location>
        <begin position="41"/>
        <end position="69"/>
    </location>
</feature>
<keyword evidence="12" id="KW-1185">Reference proteome</keyword>
<dbReference type="InterPro" id="IPR001650">
    <property type="entry name" value="Helicase_C-like"/>
</dbReference>
<keyword evidence="2 7" id="KW-0378">Hydrolase</keyword>
<evidence type="ECO:0000256" key="1">
    <source>
        <dbReference type="ARBA" id="ARBA00022741"/>
    </source>
</evidence>
<dbReference type="Pfam" id="PF00270">
    <property type="entry name" value="DEAD"/>
    <property type="match status" value="1"/>
</dbReference>
<keyword evidence="3 7" id="KW-0347">Helicase</keyword>
<dbReference type="InterPro" id="IPR011545">
    <property type="entry name" value="DEAD/DEAH_box_helicase_dom"/>
</dbReference>
<evidence type="ECO:0000256" key="7">
    <source>
        <dbReference type="RuleBase" id="RU365068"/>
    </source>
</evidence>
<evidence type="ECO:0000256" key="3">
    <source>
        <dbReference type="ARBA" id="ARBA00022806"/>
    </source>
</evidence>
<comment type="similarity">
    <text evidence="7">Belongs to the DEAD box helicase family.</text>
</comment>
<dbReference type="InterPro" id="IPR014014">
    <property type="entry name" value="RNA_helicase_DEAD_Q_motif"/>
</dbReference>
<dbReference type="PROSITE" id="PS51195">
    <property type="entry name" value="Q_MOTIF"/>
    <property type="match status" value="1"/>
</dbReference>
<dbReference type="CDD" id="cd18787">
    <property type="entry name" value="SF2_C_DEAD"/>
    <property type="match status" value="1"/>
</dbReference>
<evidence type="ECO:0000256" key="5">
    <source>
        <dbReference type="ARBA" id="ARBA00022884"/>
    </source>
</evidence>
<proteinExistence type="inferred from homology"/>
<keyword evidence="8" id="KW-0812">Transmembrane</keyword>
<evidence type="ECO:0000259" key="10">
    <source>
        <dbReference type="PROSITE" id="PS51194"/>
    </source>
</evidence>
<dbReference type="InterPro" id="IPR014001">
    <property type="entry name" value="Helicase_ATP-bd"/>
</dbReference>
<comment type="domain">
    <text evidence="7">The Q motif is unique to and characteristic of the DEAD box family of RNA helicases and controls ATP binding and hydrolysis.</text>
</comment>
<feature type="short sequence motif" description="Q motif" evidence="6">
    <location>
        <begin position="41"/>
        <end position="69"/>
    </location>
</feature>
<keyword evidence="5 7" id="KW-0694">RNA-binding</keyword>
<evidence type="ECO:0000313" key="13">
    <source>
        <dbReference type="WBParaSite" id="Hba_06712"/>
    </source>
</evidence>
<dbReference type="GO" id="GO:0003724">
    <property type="term" value="F:RNA helicase activity"/>
    <property type="evidence" value="ECO:0007669"/>
    <property type="project" value="UniProtKB-EC"/>
</dbReference>
<evidence type="ECO:0000259" key="9">
    <source>
        <dbReference type="PROSITE" id="PS51192"/>
    </source>
</evidence>
<evidence type="ECO:0000256" key="6">
    <source>
        <dbReference type="PROSITE-ProRule" id="PRU00552"/>
    </source>
</evidence>